<comment type="subcellular location">
    <subcellularLocation>
        <location evidence="1 9">Cell inner membrane</location>
        <topology evidence="1 9">Multi-pass membrane protein</topology>
    </subcellularLocation>
</comment>
<dbReference type="RefSeq" id="WP_108843810.1">
    <property type="nucleotide sequence ID" value="NZ_ONZI01000004.1"/>
</dbReference>
<dbReference type="InterPro" id="IPR018076">
    <property type="entry name" value="T2SS_GspF_dom"/>
</dbReference>
<evidence type="ECO:0000259" key="11">
    <source>
        <dbReference type="Pfam" id="PF00482"/>
    </source>
</evidence>
<evidence type="ECO:0000256" key="5">
    <source>
        <dbReference type="ARBA" id="ARBA00022519"/>
    </source>
</evidence>
<dbReference type="InterPro" id="IPR003004">
    <property type="entry name" value="GspF/PilC"/>
</dbReference>
<evidence type="ECO:0000313" key="12">
    <source>
        <dbReference type="EMBL" id="SPJ35038.1"/>
    </source>
</evidence>
<accession>A0A2R8CQ51</accession>
<dbReference type="Gene3D" id="1.20.81.30">
    <property type="entry name" value="Type II secretion system (T2SS), domain F"/>
    <property type="match status" value="2"/>
</dbReference>
<dbReference type="PANTHER" id="PTHR30012">
    <property type="entry name" value="GENERAL SECRETION PATHWAY PROTEIN"/>
    <property type="match status" value="1"/>
</dbReference>
<dbReference type="Proteomes" id="UP000244934">
    <property type="component" value="Unassembled WGS sequence"/>
</dbReference>
<keyword evidence="6 9" id="KW-0812">Transmembrane</keyword>
<keyword evidence="5" id="KW-0997">Cell inner membrane</keyword>
<feature type="transmembrane region" description="Helical" evidence="10">
    <location>
        <begin position="385"/>
        <end position="404"/>
    </location>
</feature>
<keyword evidence="4" id="KW-1003">Cell membrane</keyword>
<keyword evidence="7 10" id="KW-1133">Transmembrane helix</keyword>
<name>A0A2R8CQ51_9GAMM</name>
<dbReference type="Pfam" id="PF00482">
    <property type="entry name" value="T2SSF"/>
    <property type="match status" value="2"/>
</dbReference>
<keyword evidence="3 9" id="KW-0813">Transport</keyword>
<dbReference type="GO" id="GO:0015628">
    <property type="term" value="P:protein secretion by the type II secretion system"/>
    <property type="evidence" value="ECO:0007669"/>
    <property type="project" value="TreeGrafter"/>
</dbReference>
<evidence type="ECO:0000256" key="7">
    <source>
        <dbReference type="ARBA" id="ARBA00022989"/>
    </source>
</evidence>
<evidence type="ECO:0000256" key="8">
    <source>
        <dbReference type="ARBA" id="ARBA00023136"/>
    </source>
</evidence>
<gene>
    <name evidence="12" type="primary">epsF</name>
    <name evidence="12" type="ORF">KSP9073_03088</name>
</gene>
<dbReference type="PANTHER" id="PTHR30012:SF7">
    <property type="entry name" value="PROTEIN TRANSPORT PROTEIN HOFC HOMOLOG"/>
    <property type="match status" value="1"/>
</dbReference>
<dbReference type="PRINTS" id="PR00812">
    <property type="entry name" value="BCTERIALGSPF"/>
</dbReference>
<feature type="domain" description="Type II secretion system protein GspF" evidence="11">
    <location>
        <begin position="283"/>
        <end position="405"/>
    </location>
</feature>
<feature type="domain" description="Type II secretion system protein GspF" evidence="11">
    <location>
        <begin position="79"/>
        <end position="202"/>
    </location>
</feature>
<keyword evidence="13" id="KW-1185">Reference proteome</keyword>
<evidence type="ECO:0000256" key="1">
    <source>
        <dbReference type="ARBA" id="ARBA00004429"/>
    </source>
</evidence>
<feature type="transmembrane region" description="Helical" evidence="10">
    <location>
        <begin position="232"/>
        <end position="251"/>
    </location>
</feature>
<evidence type="ECO:0000256" key="2">
    <source>
        <dbReference type="ARBA" id="ARBA00005745"/>
    </source>
</evidence>
<comment type="similarity">
    <text evidence="2 9">Belongs to the GSP F family.</text>
</comment>
<organism evidence="12 13">
    <name type="scientific">Kushneria phyllosphaerae</name>
    <dbReference type="NCBI Taxonomy" id="2100822"/>
    <lineage>
        <taxon>Bacteria</taxon>
        <taxon>Pseudomonadati</taxon>
        <taxon>Pseudomonadota</taxon>
        <taxon>Gammaproteobacteria</taxon>
        <taxon>Oceanospirillales</taxon>
        <taxon>Halomonadaceae</taxon>
        <taxon>Kushneria</taxon>
    </lineage>
</organism>
<dbReference type="InterPro" id="IPR042094">
    <property type="entry name" value="T2SS_GspF_sf"/>
</dbReference>
<protein>
    <submittedName>
        <fullName evidence="12">Type II secretion system protein F</fullName>
    </submittedName>
</protein>
<proteinExistence type="inferred from homology"/>
<feature type="transmembrane region" description="Helical" evidence="10">
    <location>
        <begin position="178"/>
        <end position="198"/>
    </location>
</feature>
<evidence type="ECO:0000256" key="9">
    <source>
        <dbReference type="RuleBase" id="RU003923"/>
    </source>
</evidence>
<evidence type="ECO:0000313" key="13">
    <source>
        <dbReference type="Proteomes" id="UP000244934"/>
    </source>
</evidence>
<dbReference type="EMBL" id="ONZI01000004">
    <property type="protein sequence ID" value="SPJ35038.1"/>
    <property type="molecule type" value="Genomic_DNA"/>
</dbReference>
<keyword evidence="8 10" id="KW-0472">Membrane</keyword>
<evidence type="ECO:0000256" key="10">
    <source>
        <dbReference type="SAM" id="Phobius"/>
    </source>
</evidence>
<dbReference type="InterPro" id="IPR001992">
    <property type="entry name" value="T2SS_GspF/T4SS_PilC_CS"/>
</dbReference>
<dbReference type="GO" id="GO:0005886">
    <property type="term" value="C:plasma membrane"/>
    <property type="evidence" value="ECO:0007669"/>
    <property type="project" value="UniProtKB-SubCell"/>
</dbReference>
<reference evidence="13" key="1">
    <citation type="submission" date="2018-03" db="EMBL/GenBank/DDBJ databases">
        <authorList>
            <person name="Navarro De La Torre S."/>
        </authorList>
    </citation>
    <scope>NUCLEOTIDE SEQUENCE [LARGE SCALE GENOMIC DNA]</scope>
    <source>
        <strain evidence="13">EAod3</strain>
    </source>
</reference>
<sequence>MAFSALSKRSAASSGQAITFRWMGKNGRGERVRGEMHGVSEHDIRRQLSSQGIVVTRLIRKRSLPGMGHRIRGGDITLFARQMATMIRAGVPLLQSLEAVANGTNRPALRHFIETVKQDVSNGMSFSQALAAHPRHIDQLFVHLIEAGEQAGALDRMLDRVATNKERLDNLKGRVRKALYYPAAVVAVGIAVTALLLIKVVPQFESMFASFGAELPAPTRMTIALSDAAQRLWWQVLLATLALVFFTRRMLARSPALAFQASRLLLKLPVIGPVIERAAIARFSRTLATTFAAGVPLMSALETAGGVCGNLVFEQAIERVRQDLSTGQQLNFAMRTTGLFTPMALQMVAIGEESGALEAMLNRVADFYDAEVESRVDTLTTLMEPLIIVVLGSLVGGVVVSMYLPVFDLGSAI</sequence>
<evidence type="ECO:0000256" key="4">
    <source>
        <dbReference type="ARBA" id="ARBA00022475"/>
    </source>
</evidence>
<dbReference type="AlphaFoldDB" id="A0A2R8CQ51"/>
<dbReference type="PROSITE" id="PS00874">
    <property type="entry name" value="T2SP_F"/>
    <property type="match status" value="1"/>
</dbReference>
<evidence type="ECO:0000256" key="6">
    <source>
        <dbReference type="ARBA" id="ARBA00022692"/>
    </source>
</evidence>
<dbReference type="FunFam" id="1.20.81.30:FF:000001">
    <property type="entry name" value="Type II secretion system protein F"/>
    <property type="match status" value="2"/>
</dbReference>
<evidence type="ECO:0000256" key="3">
    <source>
        <dbReference type="ARBA" id="ARBA00022448"/>
    </source>
</evidence>